<dbReference type="OrthoDB" id="9781261at2"/>
<dbReference type="PROSITE" id="PS50999">
    <property type="entry name" value="COX2_TM"/>
    <property type="match status" value="1"/>
</dbReference>
<gene>
    <name evidence="21" type="primary">coxB</name>
    <name evidence="21" type="ORF">EOI86_19745</name>
</gene>
<dbReference type="EC" id="7.1.1.9" evidence="16"/>
<dbReference type="InterPro" id="IPR008972">
    <property type="entry name" value="Cupredoxin"/>
</dbReference>
<evidence type="ECO:0000256" key="15">
    <source>
        <dbReference type="RuleBase" id="RU000456"/>
    </source>
</evidence>
<keyword evidence="8" id="KW-1278">Translocase</keyword>
<dbReference type="AlphaFoldDB" id="A0A3S2VLK5"/>
<evidence type="ECO:0000256" key="16">
    <source>
        <dbReference type="RuleBase" id="RU004024"/>
    </source>
</evidence>
<dbReference type="PROSITE" id="PS50857">
    <property type="entry name" value="COX2_CUA"/>
    <property type="match status" value="1"/>
</dbReference>
<comment type="subcellular location">
    <subcellularLocation>
        <location evidence="15">Cell membrane</location>
        <topology evidence="15">Multi-pass membrane protein</topology>
    </subcellularLocation>
    <subcellularLocation>
        <location evidence="2">Membrane</location>
        <topology evidence="2">Multi-pass membrane protein</topology>
    </subcellularLocation>
</comment>
<keyword evidence="11 16" id="KW-0186">Copper</keyword>
<keyword evidence="5 15" id="KW-0679">Respiratory chain</keyword>
<evidence type="ECO:0000313" key="22">
    <source>
        <dbReference type="Proteomes" id="UP000287447"/>
    </source>
</evidence>
<dbReference type="InterPro" id="IPR045187">
    <property type="entry name" value="CcO_II"/>
</dbReference>
<dbReference type="InterPro" id="IPR002429">
    <property type="entry name" value="CcO_II-like_C"/>
</dbReference>
<dbReference type="PANTHER" id="PTHR22888">
    <property type="entry name" value="CYTOCHROME C OXIDASE, SUBUNIT II"/>
    <property type="match status" value="1"/>
</dbReference>
<proteinExistence type="inferred from homology"/>
<evidence type="ECO:0000256" key="17">
    <source>
        <dbReference type="SAM" id="Phobius"/>
    </source>
</evidence>
<dbReference type="EMBL" id="SADE01000003">
    <property type="protein sequence ID" value="RVU35062.1"/>
    <property type="molecule type" value="Genomic_DNA"/>
</dbReference>
<keyword evidence="10 17" id="KW-1133">Transmembrane helix</keyword>
<reference evidence="22" key="1">
    <citation type="submission" date="2019-01" db="EMBL/GenBank/DDBJ databases">
        <title>Gri0909 isolated from a small marine red alga.</title>
        <authorList>
            <person name="Kim J."/>
            <person name="Jeong S.E."/>
            <person name="Jeon C.O."/>
        </authorList>
    </citation>
    <scope>NUCLEOTIDE SEQUENCE [LARGE SCALE GENOMIC DNA]</scope>
    <source>
        <strain evidence="22">Gri0909</strain>
    </source>
</reference>
<evidence type="ECO:0000256" key="11">
    <source>
        <dbReference type="ARBA" id="ARBA00023008"/>
    </source>
</evidence>
<evidence type="ECO:0000256" key="2">
    <source>
        <dbReference type="ARBA" id="ARBA00004141"/>
    </source>
</evidence>
<evidence type="ECO:0000256" key="18">
    <source>
        <dbReference type="SAM" id="SignalP"/>
    </source>
</evidence>
<dbReference type="Pfam" id="PF00116">
    <property type="entry name" value="COX2"/>
    <property type="match status" value="1"/>
</dbReference>
<dbReference type="Proteomes" id="UP000287447">
    <property type="component" value="Unassembled WGS sequence"/>
</dbReference>
<dbReference type="Gene3D" id="1.10.287.90">
    <property type="match status" value="1"/>
</dbReference>
<feature type="transmembrane region" description="Helical" evidence="17">
    <location>
        <begin position="91"/>
        <end position="113"/>
    </location>
</feature>
<keyword evidence="22" id="KW-1185">Reference proteome</keyword>
<keyword evidence="18" id="KW-0732">Signal</keyword>
<feature type="domain" description="Cytochrome oxidase subunit II copper A binding" evidence="19">
    <location>
        <begin position="120"/>
        <end position="256"/>
    </location>
</feature>
<dbReference type="PANTHER" id="PTHR22888:SF9">
    <property type="entry name" value="CYTOCHROME C OXIDASE SUBUNIT 2"/>
    <property type="match status" value="1"/>
</dbReference>
<evidence type="ECO:0000259" key="19">
    <source>
        <dbReference type="PROSITE" id="PS50857"/>
    </source>
</evidence>
<evidence type="ECO:0000256" key="1">
    <source>
        <dbReference type="ARBA" id="ARBA00001971"/>
    </source>
</evidence>
<dbReference type="PRINTS" id="PR01166">
    <property type="entry name" value="CYCOXIDASEII"/>
</dbReference>
<dbReference type="InterPro" id="IPR036257">
    <property type="entry name" value="Cyt_c_oxidase_su2_TM_sf"/>
</dbReference>
<dbReference type="Gene3D" id="2.60.40.420">
    <property type="entry name" value="Cupredoxins - blue copper proteins"/>
    <property type="match status" value="1"/>
</dbReference>
<comment type="caution">
    <text evidence="21">The sequence shown here is derived from an EMBL/GenBank/DDBJ whole genome shotgun (WGS) entry which is preliminary data.</text>
</comment>
<comment type="cofactor">
    <cofactor evidence="1">
        <name>heme</name>
        <dbReference type="ChEBI" id="CHEBI:30413"/>
    </cofactor>
</comment>
<dbReference type="GO" id="GO:0016491">
    <property type="term" value="F:oxidoreductase activity"/>
    <property type="evidence" value="ECO:0007669"/>
    <property type="project" value="UniProtKB-KW"/>
</dbReference>
<evidence type="ECO:0000256" key="13">
    <source>
        <dbReference type="ARBA" id="ARBA00024688"/>
    </source>
</evidence>
<keyword evidence="12 17" id="KW-0472">Membrane</keyword>
<evidence type="ECO:0000256" key="5">
    <source>
        <dbReference type="ARBA" id="ARBA00022660"/>
    </source>
</evidence>
<evidence type="ECO:0000256" key="3">
    <source>
        <dbReference type="ARBA" id="ARBA00007866"/>
    </source>
</evidence>
<evidence type="ECO:0000256" key="7">
    <source>
        <dbReference type="ARBA" id="ARBA00022723"/>
    </source>
</evidence>
<keyword evidence="9 15" id="KW-0249">Electron transport</keyword>
<sequence length="288" mass="32175">MFNRIVALATGWLALVSTPALAAEPKPWQLNLPHPASPVAELAYDFHTILLWIITIITIFVAALLVYVCVRFRESANPTPSRTTHNSLLEVLWTGIPVLILVAIVFPSMKLLYASDRVEDADMTLKIIGNQWYWSYEYPDHGNFTFDAYVAARTADEAKELGVARLMDTDNMVVLPVDTKIRLIMTSNDVLHNWSISDFGVRLDTVPGRLNETWMQATREGTFYGFCSELCGIDHAFMPIAVKIVSKAEFEKWVTEAQEKFADLPVSAPVKVAAKSATPADNDNVLTR</sequence>
<evidence type="ECO:0000259" key="20">
    <source>
        <dbReference type="PROSITE" id="PS50999"/>
    </source>
</evidence>
<keyword evidence="4 15" id="KW-0813">Transport</keyword>
<evidence type="ECO:0000256" key="8">
    <source>
        <dbReference type="ARBA" id="ARBA00022967"/>
    </source>
</evidence>
<dbReference type="SUPFAM" id="SSF49503">
    <property type="entry name" value="Cupredoxins"/>
    <property type="match status" value="1"/>
</dbReference>
<comment type="function">
    <text evidence="13 16">Subunits I and II form the functional core of the enzyme complex. Electrons originating in cytochrome c are transferred via heme a and Cu(A) to the binuclear center formed by heme a3 and Cu(B).</text>
</comment>
<feature type="transmembrane region" description="Helical" evidence="17">
    <location>
        <begin position="46"/>
        <end position="70"/>
    </location>
</feature>
<organism evidence="21 22">
    <name type="scientific">Hwanghaeella grinnelliae</name>
    <dbReference type="NCBI Taxonomy" id="2500179"/>
    <lineage>
        <taxon>Bacteria</taxon>
        <taxon>Pseudomonadati</taxon>
        <taxon>Pseudomonadota</taxon>
        <taxon>Alphaproteobacteria</taxon>
        <taxon>Rhodospirillales</taxon>
        <taxon>Rhodospirillaceae</taxon>
        <taxon>Hwanghaeella</taxon>
    </lineage>
</organism>
<dbReference type="GO" id="GO:0005886">
    <property type="term" value="C:plasma membrane"/>
    <property type="evidence" value="ECO:0007669"/>
    <property type="project" value="UniProtKB-SubCell"/>
</dbReference>
<feature type="chain" id="PRO_5018655961" description="Cytochrome c oxidase subunit 2" evidence="18">
    <location>
        <begin position="23"/>
        <end position="288"/>
    </location>
</feature>
<evidence type="ECO:0000256" key="10">
    <source>
        <dbReference type="ARBA" id="ARBA00022989"/>
    </source>
</evidence>
<dbReference type="InterPro" id="IPR001505">
    <property type="entry name" value="Copper_CuA"/>
</dbReference>
<dbReference type="InterPro" id="IPR014222">
    <property type="entry name" value="Cyt_c_oxidase_su2"/>
</dbReference>
<comment type="cofactor">
    <cofactor evidence="16">
        <name>Cu cation</name>
        <dbReference type="ChEBI" id="CHEBI:23378"/>
    </cofactor>
    <text evidence="16">Binds a copper A center.</text>
</comment>
<evidence type="ECO:0000256" key="12">
    <source>
        <dbReference type="ARBA" id="ARBA00023136"/>
    </source>
</evidence>
<dbReference type="PROSITE" id="PS00078">
    <property type="entry name" value="COX2"/>
    <property type="match status" value="1"/>
</dbReference>
<feature type="domain" description="Cytochrome oxidase subunit II transmembrane region profile" evidence="20">
    <location>
        <begin position="24"/>
        <end position="119"/>
    </location>
</feature>
<dbReference type="NCBIfam" id="TIGR02866">
    <property type="entry name" value="CoxB"/>
    <property type="match status" value="1"/>
</dbReference>
<keyword evidence="7 16" id="KW-0479">Metal-binding</keyword>
<dbReference type="GO" id="GO:0005507">
    <property type="term" value="F:copper ion binding"/>
    <property type="evidence" value="ECO:0007669"/>
    <property type="project" value="InterPro"/>
</dbReference>
<dbReference type="FunFam" id="2.60.40.420:FF:000001">
    <property type="entry name" value="Cytochrome c oxidase subunit 2"/>
    <property type="match status" value="1"/>
</dbReference>
<evidence type="ECO:0000313" key="21">
    <source>
        <dbReference type="EMBL" id="RVU35062.1"/>
    </source>
</evidence>
<keyword evidence="6 15" id="KW-0812">Transmembrane</keyword>
<dbReference type="SUPFAM" id="SSF81464">
    <property type="entry name" value="Cytochrome c oxidase subunit II-like, transmembrane region"/>
    <property type="match status" value="1"/>
</dbReference>
<name>A0A3S2VLK5_9PROT</name>
<protein>
    <recommendedName>
        <fullName evidence="16">Cytochrome c oxidase subunit 2</fullName>
        <ecNumber evidence="16">7.1.1.9</ecNumber>
    </recommendedName>
</protein>
<keyword evidence="21" id="KW-0560">Oxidoreductase</keyword>
<evidence type="ECO:0000256" key="4">
    <source>
        <dbReference type="ARBA" id="ARBA00022448"/>
    </source>
</evidence>
<evidence type="ECO:0000256" key="14">
    <source>
        <dbReference type="ARBA" id="ARBA00047816"/>
    </source>
</evidence>
<dbReference type="GO" id="GO:0004129">
    <property type="term" value="F:cytochrome-c oxidase activity"/>
    <property type="evidence" value="ECO:0007669"/>
    <property type="project" value="UniProtKB-EC"/>
</dbReference>
<feature type="signal peptide" evidence="18">
    <location>
        <begin position="1"/>
        <end position="22"/>
    </location>
</feature>
<evidence type="ECO:0000256" key="6">
    <source>
        <dbReference type="ARBA" id="ARBA00022692"/>
    </source>
</evidence>
<comment type="catalytic activity">
    <reaction evidence="14 16">
        <text>4 Fe(II)-[cytochrome c] + O2 + 8 H(+)(in) = 4 Fe(III)-[cytochrome c] + 2 H2O + 4 H(+)(out)</text>
        <dbReference type="Rhea" id="RHEA:11436"/>
        <dbReference type="Rhea" id="RHEA-COMP:10350"/>
        <dbReference type="Rhea" id="RHEA-COMP:14399"/>
        <dbReference type="ChEBI" id="CHEBI:15377"/>
        <dbReference type="ChEBI" id="CHEBI:15378"/>
        <dbReference type="ChEBI" id="CHEBI:15379"/>
        <dbReference type="ChEBI" id="CHEBI:29033"/>
        <dbReference type="ChEBI" id="CHEBI:29034"/>
        <dbReference type="EC" id="7.1.1.9"/>
    </reaction>
</comment>
<comment type="similarity">
    <text evidence="3 15">Belongs to the cytochrome c oxidase subunit 2 family.</text>
</comment>
<evidence type="ECO:0000256" key="9">
    <source>
        <dbReference type="ARBA" id="ARBA00022982"/>
    </source>
</evidence>
<dbReference type="GO" id="GO:0042773">
    <property type="term" value="P:ATP synthesis coupled electron transport"/>
    <property type="evidence" value="ECO:0007669"/>
    <property type="project" value="TreeGrafter"/>
</dbReference>
<accession>A0A3S2VLK5</accession>
<dbReference type="InterPro" id="IPR034210">
    <property type="entry name" value="CcO_II_C"/>
</dbReference>
<dbReference type="RefSeq" id="WP_127767383.1">
    <property type="nucleotide sequence ID" value="NZ_SADE01000003.1"/>
</dbReference>
<dbReference type="InterPro" id="IPR011759">
    <property type="entry name" value="Cyt_c_oxidase_su2_TM_dom"/>
</dbReference>
<dbReference type="Pfam" id="PF02790">
    <property type="entry name" value="COX2_TM"/>
    <property type="match status" value="1"/>
</dbReference>
<dbReference type="CDD" id="cd13912">
    <property type="entry name" value="CcO_II_C"/>
    <property type="match status" value="1"/>
</dbReference>